<sequence>MKVYRMMAALLSAAMLTAAPAVYAEDAQTPAAQAADGQTQTAASADESSAEKNTNQAESGKQAGSEKQSEKAEASGKTELPETNGLPAAGSSAEGTRPSYKASDYVKIGDDQYKTMTIRVYPPADSSAEAQADYKKKLDTDIMTRLYSLYPVDKYPQELLDYVTGSLSSTYKQYADMYGMDFGTFLSTYLGMDEKAFSDAVKKAAETTLKQELLLSAIAEKEQITVSDEDYQKGLSDYASRYGYASTDALLADFDEATIRVSLLMDKTLDFLETANHVEQIVETESESAQTESEAAQTTEAAGQETTAQTAAAAGQETTAQTAAAAGQDTTAQTAGGQ</sequence>
<feature type="region of interest" description="Disordered" evidence="3">
    <location>
        <begin position="28"/>
        <end position="100"/>
    </location>
</feature>
<feature type="region of interest" description="Disordered" evidence="3">
    <location>
        <begin position="283"/>
        <end position="338"/>
    </location>
</feature>
<evidence type="ECO:0000259" key="5">
    <source>
        <dbReference type="Pfam" id="PF05698"/>
    </source>
</evidence>
<dbReference type="EMBL" id="VULZ01000019">
    <property type="protein sequence ID" value="MSS15993.1"/>
    <property type="molecule type" value="Genomic_DNA"/>
</dbReference>
<dbReference type="Proteomes" id="UP000481852">
    <property type="component" value="Unassembled WGS sequence"/>
</dbReference>
<gene>
    <name evidence="6" type="ORF">FYJ35_13320</name>
</gene>
<organism evidence="6 7">
    <name type="scientific">Porcincola intestinalis</name>
    <dbReference type="NCBI Taxonomy" id="2606632"/>
    <lineage>
        <taxon>Bacteria</taxon>
        <taxon>Bacillati</taxon>
        <taxon>Bacillota</taxon>
        <taxon>Clostridia</taxon>
        <taxon>Lachnospirales</taxon>
        <taxon>Lachnospiraceae</taxon>
        <taxon>Porcincola</taxon>
    </lineage>
</organism>
<evidence type="ECO:0000256" key="1">
    <source>
        <dbReference type="ARBA" id="ARBA00023110"/>
    </source>
</evidence>
<comment type="caution">
    <text evidence="6">The sequence shown here is derived from an EMBL/GenBank/DDBJ whole genome shotgun (WGS) entry which is preliminary data.</text>
</comment>
<dbReference type="GO" id="GO:0015031">
    <property type="term" value="P:protein transport"/>
    <property type="evidence" value="ECO:0007669"/>
    <property type="project" value="InterPro"/>
</dbReference>
<dbReference type="InterPro" id="IPR027304">
    <property type="entry name" value="Trigger_fact/SurA_dom_sf"/>
</dbReference>
<protein>
    <recommendedName>
        <fullName evidence="5">Trigger factor C-terminal domain-containing protein</fullName>
    </recommendedName>
</protein>
<feature type="domain" description="Trigger factor C-terminal" evidence="5">
    <location>
        <begin position="128"/>
        <end position="272"/>
    </location>
</feature>
<feature type="compositionally biased region" description="Low complexity" evidence="3">
    <location>
        <begin position="287"/>
        <end position="338"/>
    </location>
</feature>
<evidence type="ECO:0000313" key="6">
    <source>
        <dbReference type="EMBL" id="MSS15993.1"/>
    </source>
</evidence>
<dbReference type="SUPFAM" id="SSF109998">
    <property type="entry name" value="Triger factor/SurA peptide-binding domain-like"/>
    <property type="match status" value="1"/>
</dbReference>
<reference evidence="6 7" key="1">
    <citation type="submission" date="2019-08" db="EMBL/GenBank/DDBJ databases">
        <title>In-depth cultivation of the pig gut microbiome towards novel bacterial diversity and tailored functional studies.</title>
        <authorList>
            <person name="Wylensek D."/>
            <person name="Hitch T.C.A."/>
            <person name="Clavel T."/>
        </authorList>
    </citation>
    <scope>NUCLEOTIDE SEQUENCE [LARGE SCALE GENOMIC DNA]</scope>
    <source>
        <strain evidence="6 7">Oil+RF-744-WCA-WT-11</strain>
    </source>
</reference>
<evidence type="ECO:0000256" key="3">
    <source>
        <dbReference type="SAM" id="MobiDB-lite"/>
    </source>
</evidence>
<feature type="signal peptide" evidence="4">
    <location>
        <begin position="1"/>
        <end position="24"/>
    </location>
</feature>
<evidence type="ECO:0000256" key="2">
    <source>
        <dbReference type="ARBA" id="ARBA00023235"/>
    </source>
</evidence>
<evidence type="ECO:0000256" key="4">
    <source>
        <dbReference type="SAM" id="SignalP"/>
    </source>
</evidence>
<name>A0A6L5X9E8_9FIRM</name>
<feature type="chain" id="PRO_5026743308" description="Trigger factor C-terminal domain-containing protein" evidence="4">
    <location>
        <begin position="25"/>
        <end position="338"/>
    </location>
</feature>
<dbReference type="Gene3D" id="1.10.3120.10">
    <property type="entry name" value="Trigger factor, C-terminal domain"/>
    <property type="match status" value="1"/>
</dbReference>
<keyword evidence="7" id="KW-1185">Reference proteome</keyword>
<keyword evidence="4" id="KW-0732">Signal</keyword>
<proteinExistence type="predicted"/>
<keyword evidence="2" id="KW-0413">Isomerase</keyword>
<dbReference type="Pfam" id="PF05698">
    <property type="entry name" value="Trigger_C"/>
    <property type="match status" value="1"/>
</dbReference>
<feature type="compositionally biased region" description="Low complexity" evidence="3">
    <location>
        <begin position="28"/>
        <end position="46"/>
    </location>
</feature>
<evidence type="ECO:0000313" key="7">
    <source>
        <dbReference type="Proteomes" id="UP000481852"/>
    </source>
</evidence>
<dbReference type="RefSeq" id="WP_154527383.1">
    <property type="nucleotide sequence ID" value="NZ_VULZ01000019.1"/>
</dbReference>
<keyword evidence="1" id="KW-0697">Rotamase</keyword>
<dbReference type="GO" id="GO:0003755">
    <property type="term" value="F:peptidyl-prolyl cis-trans isomerase activity"/>
    <property type="evidence" value="ECO:0007669"/>
    <property type="project" value="UniProtKB-KW"/>
</dbReference>
<dbReference type="InterPro" id="IPR008880">
    <property type="entry name" value="Trigger_fac_C"/>
</dbReference>
<dbReference type="AlphaFoldDB" id="A0A6L5X9E8"/>
<accession>A0A6L5X9E8</accession>
<dbReference type="GO" id="GO:0006457">
    <property type="term" value="P:protein folding"/>
    <property type="evidence" value="ECO:0007669"/>
    <property type="project" value="InterPro"/>
</dbReference>
<feature type="compositionally biased region" description="Basic and acidic residues" evidence="3">
    <location>
        <begin position="67"/>
        <end position="80"/>
    </location>
</feature>
<dbReference type="InterPro" id="IPR037041">
    <property type="entry name" value="Trigger_fac_C_sf"/>
</dbReference>